<reference evidence="1" key="1">
    <citation type="submission" date="2021-05" db="EMBL/GenBank/DDBJ databases">
        <authorList>
            <person name="Alioto T."/>
            <person name="Alioto T."/>
            <person name="Gomez Garrido J."/>
        </authorList>
    </citation>
    <scope>NUCLEOTIDE SEQUENCE</scope>
</reference>
<sequence length="137" mass="15541">MGIYETPFLFNKEHDLYLRSLKGGEGVQGEEEGGEGFQILSTFLYSLFTLKSDCGVAHFVYVCAITPSISMVWCTHKKHCSGVNPLAMPSQPFAGRFYLYASTSCYDSTSTKYRYGLFNNKQTKCEVIDFYSEENRD</sequence>
<dbReference type="AlphaFoldDB" id="A0A8D9EIP9"/>
<dbReference type="EMBL" id="HBUF01542201">
    <property type="protein sequence ID" value="CAG6755488.1"/>
    <property type="molecule type" value="Transcribed_RNA"/>
</dbReference>
<proteinExistence type="predicted"/>
<evidence type="ECO:0000313" key="1">
    <source>
        <dbReference type="EMBL" id="CAG6755488.1"/>
    </source>
</evidence>
<organism evidence="1">
    <name type="scientific">Cacopsylla melanoneura</name>
    <dbReference type="NCBI Taxonomy" id="428564"/>
    <lineage>
        <taxon>Eukaryota</taxon>
        <taxon>Metazoa</taxon>
        <taxon>Ecdysozoa</taxon>
        <taxon>Arthropoda</taxon>
        <taxon>Hexapoda</taxon>
        <taxon>Insecta</taxon>
        <taxon>Pterygota</taxon>
        <taxon>Neoptera</taxon>
        <taxon>Paraneoptera</taxon>
        <taxon>Hemiptera</taxon>
        <taxon>Sternorrhyncha</taxon>
        <taxon>Psylloidea</taxon>
        <taxon>Psyllidae</taxon>
        <taxon>Psyllinae</taxon>
        <taxon>Cacopsylla</taxon>
    </lineage>
</organism>
<protein>
    <submittedName>
        <fullName evidence="1">Uncharacterized protein</fullName>
    </submittedName>
</protein>
<name>A0A8D9EIP9_9HEMI</name>
<accession>A0A8D9EIP9</accession>